<organism evidence="2 3">
    <name type="scientific">Helianthus annuus</name>
    <name type="common">Common sunflower</name>
    <dbReference type="NCBI Taxonomy" id="4232"/>
    <lineage>
        <taxon>Eukaryota</taxon>
        <taxon>Viridiplantae</taxon>
        <taxon>Streptophyta</taxon>
        <taxon>Embryophyta</taxon>
        <taxon>Tracheophyta</taxon>
        <taxon>Spermatophyta</taxon>
        <taxon>Magnoliopsida</taxon>
        <taxon>eudicotyledons</taxon>
        <taxon>Gunneridae</taxon>
        <taxon>Pentapetalae</taxon>
        <taxon>asterids</taxon>
        <taxon>campanulids</taxon>
        <taxon>Asterales</taxon>
        <taxon>Asteraceae</taxon>
        <taxon>Asteroideae</taxon>
        <taxon>Heliantheae alliance</taxon>
        <taxon>Heliantheae</taxon>
        <taxon>Helianthus</taxon>
    </lineage>
</organism>
<protein>
    <submittedName>
        <fullName evidence="2">Uncharacterized protein</fullName>
    </submittedName>
</protein>
<evidence type="ECO:0000313" key="3">
    <source>
        <dbReference type="Proteomes" id="UP000215914"/>
    </source>
</evidence>
<dbReference type="InParanoid" id="A0A251VJ05"/>
<dbReference type="Proteomes" id="UP000215914">
    <property type="component" value="Chromosome 2"/>
</dbReference>
<evidence type="ECO:0000256" key="1">
    <source>
        <dbReference type="SAM" id="MobiDB-lite"/>
    </source>
</evidence>
<accession>A0A251VJ05</accession>
<dbReference type="EMBL" id="CM007891">
    <property type="protein sequence ID" value="OTG35595.1"/>
    <property type="molecule type" value="Genomic_DNA"/>
</dbReference>
<name>A0A251VJ05_HELAN</name>
<reference evidence="3" key="1">
    <citation type="journal article" date="2017" name="Nature">
        <title>The sunflower genome provides insights into oil metabolism, flowering and Asterid evolution.</title>
        <authorList>
            <person name="Badouin H."/>
            <person name="Gouzy J."/>
            <person name="Grassa C.J."/>
            <person name="Murat F."/>
            <person name="Staton S.E."/>
            <person name="Cottret L."/>
            <person name="Lelandais-Briere C."/>
            <person name="Owens G.L."/>
            <person name="Carrere S."/>
            <person name="Mayjonade B."/>
            <person name="Legrand L."/>
            <person name="Gill N."/>
            <person name="Kane N.C."/>
            <person name="Bowers J.E."/>
            <person name="Hubner S."/>
            <person name="Bellec A."/>
            <person name="Berard A."/>
            <person name="Berges H."/>
            <person name="Blanchet N."/>
            <person name="Boniface M.C."/>
            <person name="Brunel D."/>
            <person name="Catrice O."/>
            <person name="Chaidir N."/>
            <person name="Claudel C."/>
            <person name="Donnadieu C."/>
            <person name="Faraut T."/>
            <person name="Fievet G."/>
            <person name="Helmstetter N."/>
            <person name="King M."/>
            <person name="Knapp S.J."/>
            <person name="Lai Z."/>
            <person name="Le Paslier M.C."/>
            <person name="Lippi Y."/>
            <person name="Lorenzon L."/>
            <person name="Mandel J.R."/>
            <person name="Marage G."/>
            <person name="Marchand G."/>
            <person name="Marquand E."/>
            <person name="Bret-Mestries E."/>
            <person name="Morien E."/>
            <person name="Nambeesan S."/>
            <person name="Nguyen T."/>
            <person name="Pegot-Espagnet P."/>
            <person name="Pouilly N."/>
            <person name="Raftis F."/>
            <person name="Sallet E."/>
            <person name="Schiex T."/>
            <person name="Thomas J."/>
            <person name="Vandecasteele C."/>
            <person name="Vares D."/>
            <person name="Vear F."/>
            <person name="Vautrin S."/>
            <person name="Crespi M."/>
            <person name="Mangin B."/>
            <person name="Burke J.M."/>
            <person name="Salse J."/>
            <person name="Munos S."/>
            <person name="Vincourt P."/>
            <person name="Rieseberg L.H."/>
            <person name="Langlade N.B."/>
        </authorList>
    </citation>
    <scope>NUCLEOTIDE SEQUENCE [LARGE SCALE GENOMIC DNA]</scope>
    <source>
        <strain evidence="3">cv. SF193</strain>
    </source>
</reference>
<proteinExistence type="predicted"/>
<feature type="region of interest" description="Disordered" evidence="1">
    <location>
        <begin position="1"/>
        <end position="20"/>
    </location>
</feature>
<dbReference type="AlphaFoldDB" id="A0A251VJ05"/>
<evidence type="ECO:0000313" key="2">
    <source>
        <dbReference type="EMBL" id="OTG35595.1"/>
    </source>
</evidence>
<keyword evidence="3" id="KW-1185">Reference proteome</keyword>
<gene>
    <name evidence="2" type="ORF">HannXRQ_Chr02g0058431</name>
</gene>
<feature type="compositionally biased region" description="Polar residues" evidence="1">
    <location>
        <begin position="1"/>
        <end position="19"/>
    </location>
</feature>
<sequence length="53" mass="6271">MLMFSSRNPKPQEPLISNRSEQKMIGETRCFCGKVVLDVLMVVDQRRRRKQPH</sequence>